<dbReference type="RefSeq" id="WP_048571253.1">
    <property type="nucleotide sequence ID" value="NZ_LFVU01000028.1"/>
</dbReference>
<dbReference type="PROSITE" id="PS50887">
    <property type="entry name" value="GGDEF"/>
    <property type="match status" value="1"/>
</dbReference>
<dbReference type="InterPro" id="IPR000160">
    <property type="entry name" value="GGDEF_dom"/>
</dbReference>
<comment type="function">
    <text evidence="2">May play the central regulatory role in sporulation. It may be an element of the effector pathway responsible for the activation of sporulation genes in response to nutritional stress. Spo0A may act in concert with spo0H (a sigma factor) to control the expression of some genes that are critical to the sporulation process.</text>
</comment>
<dbReference type="OrthoDB" id="9805474at2"/>
<keyword evidence="3" id="KW-0597">Phosphoprotein</keyword>
<evidence type="ECO:0000256" key="3">
    <source>
        <dbReference type="PROSITE-ProRule" id="PRU00169"/>
    </source>
</evidence>
<dbReference type="PATRIC" id="fig|1121307.3.peg.445"/>
<dbReference type="InterPro" id="IPR029787">
    <property type="entry name" value="Nucleotide_cyclase"/>
</dbReference>
<feature type="coiled-coil region" evidence="4">
    <location>
        <begin position="112"/>
        <end position="141"/>
    </location>
</feature>
<evidence type="ECO:0000313" key="7">
    <source>
        <dbReference type="EMBL" id="KMT20850.1"/>
    </source>
</evidence>
<dbReference type="GO" id="GO:1902201">
    <property type="term" value="P:negative regulation of bacterial-type flagellum-dependent cell motility"/>
    <property type="evidence" value="ECO:0007669"/>
    <property type="project" value="TreeGrafter"/>
</dbReference>
<gene>
    <name evidence="7" type="primary">pleD</name>
    <name evidence="7" type="ORF">CLCY_1c00840</name>
</gene>
<dbReference type="AlphaFoldDB" id="A0A0J8D3V6"/>
<sequence length="309" mass="34729">MKGARVILVEDCKLQGRITRDLLVKNGYVTKWVKTAEEALENEVYKKYDIVILDVILSGIDGYECCRKIKESTNTIPVIMLTSMEDEESVIKALNSGADDYIKKPHSSLEFIARLNVQLRSARLQKELIKKNSELQEANKIIKNIAITDMLTGANNRSFINEYINNLINGTTKRHIGLSTIMIDIDNFKSVNDTYGHLVGDKVLKELAKICKDIVGSRGVVVRFGGEEFLVVIDKEYKDASSIAENIRRVCEKSCPCGFMVTISVGVCISEISLEEINSEFEKFIKKADNMLYLSKKEGKNKVTVSNTL</sequence>
<feature type="domain" description="GGDEF" evidence="6">
    <location>
        <begin position="176"/>
        <end position="308"/>
    </location>
</feature>
<accession>A0A0J8D3V6</accession>
<evidence type="ECO:0000259" key="5">
    <source>
        <dbReference type="PROSITE" id="PS50110"/>
    </source>
</evidence>
<dbReference type="Proteomes" id="UP000036756">
    <property type="component" value="Unassembled WGS sequence"/>
</dbReference>
<protein>
    <recommendedName>
        <fullName evidence="1">Stage 0 sporulation protein A homolog</fullName>
    </recommendedName>
</protein>
<dbReference type="SUPFAM" id="SSF52172">
    <property type="entry name" value="CheY-like"/>
    <property type="match status" value="1"/>
</dbReference>
<evidence type="ECO:0000259" key="6">
    <source>
        <dbReference type="PROSITE" id="PS50887"/>
    </source>
</evidence>
<evidence type="ECO:0000313" key="8">
    <source>
        <dbReference type="Proteomes" id="UP000036756"/>
    </source>
</evidence>
<keyword evidence="7" id="KW-0808">Transferase</keyword>
<dbReference type="SMART" id="SM00448">
    <property type="entry name" value="REC"/>
    <property type="match status" value="1"/>
</dbReference>
<evidence type="ECO:0000256" key="1">
    <source>
        <dbReference type="ARBA" id="ARBA00018672"/>
    </source>
</evidence>
<dbReference type="NCBIfam" id="TIGR00254">
    <property type="entry name" value="GGDEF"/>
    <property type="match status" value="1"/>
</dbReference>
<dbReference type="GO" id="GO:0000160">
    <property type="term" value="P:phosphorelay signal transduction system"/>
    <property type="evidence" value="ECO:0007669"/>
    <property type="project" value="InterPro"/>
</dbReference>
<dbReference type="PANTHER" id="PTHR45138:SF9">
    <property type="entry name" value="DIGUANYLATE CYCLASE DGCM-RELATED"/>
    <property type="match status" value="1"/>
</dbReference>
<feature type="domain" description="Response regulatory" evidence="5">
    <location>
        <begin position="5"/>
        <end position="119"/>
    </location>
</feature>
<dbReference type="Gene3D" id="3.30.70.270">
    <property type="match status" value="1"/>
</dbReference>
<dbReference type="SUPFAM" id="SSF55073">
    <property type="entry name" value="Nucleotide cyclase"/>
    <property type="match status" value="1"/>
</dbReference>
<proteinExistence type="predicted"/>
<dbReference type="GO" id="GO:0052621">
    <property type="term" value="F:diguanylate cyclase activity"/>
    <property type="evidence" value="ECO:0007669"/>
    <property type="project" value="TreeGrafter"/>
</dbReference>
<comment type="caution">
    <text evidence="7">The sequence shown here is derived from an EMBL/GenBank/DDBJ whole genome shotgun (WGS) entry which is preliminary data.</text>
</comment>
<keyword evidence="8" id="KW-1185">Reference proteome</keyword>
<dbReference type="InterPro" id="IPR001789">
    <property type="entry name" value="Sig_transdc_resp-reg_receiver"/>
</dbReference>
<dbReference type="EMBL" id="LFVU01000028">
    <property type="protein sequence ID" value="KMT20850.1"/>
    <property type="molecule type" value="Genomic_DNA"/>
</dbReference>
<dbReference type="SMART" id="SM00267">
    <property type="entry name" value="GGDEF"/>
    <property type="match status" value="1"/>
</dbReference>
<dbReference type="PANTHER" id="PTHR45138">
    <property type="entry name" value="REGULATORY COMPONENTS OF SENSORY TRANSDUCTION SYSTEM"/>
    <property type="match status" value="1"/>
</dbReference>
<dbReference type="InterPro" id="IPR011006">
    <property type="entry name" value="CheY-like_superfamily"/>
</dbReference>
<organism evidence="7 8">
    <name type="scientific">Clostridium cylindrosporum DSM 605</name>
    <dbReference type="NCBI Taxonomy" id="1121307"/>
    <lineage>
        <taxon>Bacteria</taxon>
        <taxon>Bacillati</taxon>
        <taxon>Bacillota</taxon>
        <taxon>Clostridia</taxon>
        <taxon>Eubacteriales</taxon>
        <taxon>Clostridiaceae</taxon>
        <taxon>Clostridium</taxon>
    </lineage>
</organism>
<keyword evidence="4" id="KW-0175">Coiled coil</keyword>
<dbReference type="STRING" id="1121307.CLCY_1c00840"/>
<evidence type="ECO:0000256" key="4">
    <source>
        <dbReference type="SAM" id="Coils"/>
    </source>
</evidence>
<dbReference type="Gene3D" id="3.40.50.2300">
    <property type="match status" value="1"/>
</dbReference>
<dbReference type="Pfam" id="PF00990">
    <property type="entry name" value="GGDEF"/>
    <property type="match status" value="1"/>
</dbReference>
<dbReference type="InterPro" id="IPR043128">
    <property type="entry name" value="Rev_trsase/Diguanyl_cyclase"/>
</dbReference>
<name>A0A0J8D3V6_CLOCY</name>
<dbReference type="GO" id="GO:0005886">
    <property type="term" value="C:plasma membrane"/>
    <property type="evidence" value="ECO:0007669"/>
    <property type="project" value="TreeGrafter"/>
</dbReference>
<reference evidence="7 8" key="1">
    <citation type="submission" date="2015-06" db="EMBL/GenBank/DDBJ databases">
        <title>Draft genome sequence of the purine-degrading Clostridium cylindrosporum HC-1 (DSM 605).</title>
        <authorList>
            <person name="Poehlein A."/>
            <person name="Schiel-Bengelsdorf B."/>
            <person name="Bengelsdorf F."/>
            <person name="Daniel R."/>
            <person name="Duerre P."/>
        </authorList>
    </citation>
    <scope>NUCLEOTIDE SEQUENCE [LARGE SCALE GENOMIC DNA]</scope>
    <source>
        <strain evidence="7 8">DSM 605</strain>
    </source>
</reference>
<dbReference type="Pfam" id="PF00072">
    <property type="entry name" value="Response_reg"/>
    <property type="match status" value="1"/>
</dbReference>
<feature type="modified residue" description="4-aspartylphosphate" evidence="3">
    <location>
        <position position="54"/>
    </location>
</feature>
<keyword evidence="7" id="KW-0548">Nucleotidyltransferase</keyword>
<dbReference type="GO" id="GO:0043709">
    <property type="term" value="P:cell adhesion involved in single-species biofilm formation"/>
    <property type="evidence" value="ECO:0007669"/>
    <property type="project" value="TreeGrafter"/>
</dbReference>
<evidence type="ECO:0000256" key="2">
    <source>
        <dbReference type="ARBA" id="ARBA00024867"/>
    </source>
</evidence>
<dbReference type="InterPro" id="IPR050469">
    <property type="entry name" value="Diguanylate_Cyclase"/>
</dbReference>
<dbReference type="CDD" id="cd01949">
    <property type="entry name" value="GGDEF"/>
    <property type="match status" value="1"/>
</dbReference>
<dbReference type="CDD" id="cd17574">
    <property type="entry name" value="REC_OmpR"/>
    <property type="match status" value="1"/>
</dbReference>
<dbReference type="PROSITE" id="PS50110">
    <property type="entry name" value="RESPONSE_REGULATORY"/>
    <property type="match status" value="1"/>
</dbReference>
<dbReference type="FunFam" id="3.30.70.270:FF:000001">
    <property type="entry name" value="Diguanylate cyclase domain protein"/>
    <property type="match status" value="1"/>
</dbReference>